<gene>
    <name evidence="3" type="ORF">Tco025E_08870</name>
</gene>
<dbReference type="Proteomes" id="UP000284403">
    <property type="component" value="Unassembled WGS sequence"/>
</dbReference>
<feature type="signal peptide" evidence="2">
    <location>
        <begin position="1"/>
        <end position="25"/>
    </location>
</feature>
<evidence type="ECO:0000256" key="2">
    <source>
        <dbReference type="SAM" id="SignalP"/>
    </source>
</evidence>
<dbReference type="GeneID" id="40322481"/>
<dbReference type="EMBL" id="MKKU01000894">
    <property type="protein sequence ID" value="RNF00311.1"/>
    <property type="molecule type" value="Genomic_DNA"/>
</dbReference>
<keyword evidence="4" id="KW-1185">Reference proteome</keyword>
<reference evidence="3 4" key="1">
    <citation type="journal article" date="2018" name="BMC Genomics">
        <title>Genomic comparison of Trypanosoma conorhini and Trypanosoma rangeli to Trypanosoma cruzi strains of high and low virulence.</title>
        <authorList>
            <person name="Bradwell K.R."/>
            <person name="Koparde V.N."/>
            <person name="Matveyev A.V."/>
            <person name="Serrano M.G."/>
            <person name="Alves J.M."/>
            <person name="Parikh H."/>
            <person name="Huang B."/>
            <person name="Lee V."/>
            <person name="Espinosa-Alvarez O."/>
            <person name="Ortiz P.A."/>
            <person name="Costa-Martins A.G."/>
            <person name="Teixeira M.M."/>
            <person name="Buck G.A."/>
        </authorList>
    </citation>
    <scope>NUCLEOTIDE SEQUENCE [LARGE SCALE GENOMIC DNA]</scope>
    <source>
        <strain evidence="3 4">025E</strain>
    </source>
</reference>
<comment type="caution">
    <text evidence="3">The sequence shown here is derived from an EMBL/GenBank/DDBJ whole genome shotgun (WGS) entry which is preliminary data.</text>
</comment>
<organism evidence="3 4">
    <name type="scientific">Trypanosoma conorhini</name>
    <dbReference type="NCBI Taxonomy" id="83891"/>
    <lineage>
        <taxon>Eukaryota</taxon>
        <taxon>Discoba</taxon>
        <taxon>Euglenozoa</taxon>
        <taxon>Kinetoplastea</taxon>
        <taxon>Metakinetoplastina</taxon>
        <taxon>Trypanosomatida</taxon>
        <taxon>Trypanosomatidae</taxon>
        <taxon>Trypanosoma</taxon>
    </lineage>
</organism>
<protein>
    <submittedName>
        <fullName evidence="3">Uncharacterized protein</fullName>
    </submittedName>
</protein>
<keyword evidence="1" id="KW-0472">Membrane</keyword>
<name>A0A3R7MCZ1_9TRYP</name>
<sequence length="295" mass="30640">MPLESVVPAVCLAVVAALCVVTVSAQRVDVVPLQSEFTAVVSGGQWPRVLFRLRENSRRNSSLPSSATGASVLSGALTQMLATALNPAPHNTAHPSTTGVIAVFLTGPLLASRGALQASFAVVRMVGAGSLAAGDASLLAQIEGADVAELRSVYKANGGSPMDDVAVHAVRQVYVGDERCSESCAWAVGVAAPLLATALLLIPTFMSVVHLERGGTGPEFVLVASHYNGDEDQEINEFANCADWGPVKLVDPDLLRQQKAARSVARPDGLVVVQHEVVEAPSQSWQGAGCNTVSL</sequence>
<dbReference type="OrthoDB" id="243805at2759"/>
<dbReference type="AlphaFoldDB" id="A0A3R7MCZ1"/>
<dbReference type="RefSeq" id="XP_029224220.1">
    <property type="nucleotide sequence ID" value="XM_029375705.1"/>
</dbReference>
<evidence type="ECO:0000313" key="4">
    <source>
        <dbReference type="Proteomes" id="UP000284403"/>
    </source>
</evidence>
<keyword evidence="2" id="KW-0732">Signal</keyword>
<keyword evidence="1" id="KW-1133">Transmembrane helix</keyword>
<evidence type="ECO:0000313" key="3">
    <source>
        <dbReference type="EMBL" id="RNF00311.1"/>
    </source>
</evidence>
<feature type="chain" id="PRO_5018672562" evidence="2">
    <location>
        <begin position="26"/>
        <end position="295"/>
    </location>
</feature>
<feature type="transmembrane region" description="Helical" evidence="1">
    <location>
        <begin position="185"/>
        <end position="206"/>
    </location>
</feature>
<evidence type="ECO:0000256" key="1">
    <source>
        <dbReference type="SAM" id="Phobius"/>
    </source>
</evidence>
<keyword evidence="1" id="KW-0812">Transmembrane</keyword>
<proteinExistence type="predicted"/>
<accession>A0A3R7MCZ1</accession>